<organism evidence="1 2">
    <name type="scientific">Candidatus Kaiserbacteria bacterium RIFCSPHIGHO2_01_FULL_46_22</name>
    <dbReference type="NCBI Taxonomy" id="1798475"/>
    <lineage>
        <taxon>Bacteria</taxon>
        <taxon>Candidatus Kaiseribacteriota</taxon>
    </lineage>
</organism>
<reference evidence="1 2" key="1">
    <citation type="journal article" date="2016" name="Nat. Commun.">
        <title>Thousands of microbial genomes shed light on interconnected biogeochemical processes in an aquifer system.</title>
        <authorList>
            <person name="Anantharaman K."/>
            <person name="Brown C.T."/>
            <person name="Hug L.A."/>
            <person name="Sharon I."/>
            <person name="Castelle C.J."/>
            <person name="Probst A.J."/>
            <person name="Thomas B.C."/>
            <person name="Singh A."/>
            <person name="Wilkins M.J."/>
            <person name="Karaoz U."/>
            <person name="Brodie E.L."/>
            <person name="Williams K.H."/>
            <person name="Hubbard S.S."/>
            <person name="Banfield J.F."/>
        </authorList>
    </citation>
    <scope>NUCLEOTIDE SEQUENCE [LARGE SCALE GENOMIC DNA]</scope>
</reference>
<dbReference type="STRING" id="1798475.A2837_00865"/>
<gene>
    <name evidence="1" type="ORF">A2837_00865</name>
</gene>
<dbReference type="Gene3D" id="2.40.10.120">
    <property type="match status" value="1"/>
</dbReference>
<evidence type="ECO:0008006" key="3">
    <source>
        <dbReference type="Google" id="ProtNLM"/>
    </source>
</evidence>
<dbReference type="SUPFAM" id="SSF50494">
    <property type="entry name" value="Trypsin-like serine proteases"/>
    <property type="match status" value="1"/>
</dbReference>
<evidence type="ECO:0000313" key="1">
    <source>
        <dbReference type="EMBL" id="OGG41753.1"/>
    </source>
</evidence>
<evidence type="ECO:0000313" key="2">
    <source>
        <dbReference type="Proteomes" id="UP000176322"/>
    </source>
</evidence>
<name>A0A1F6BY65_9BACT</name>
<protein>
    <recommendedName>
        <fullName evidence="3">Serine protease</fullName>
    </recommendedName>
</protein>
<comment type="caution">
    <text evidence="1">The sequence shown here is derived from an EMBL/GenBank/DDBJ whole genome shotgun (WGS) entry which is preliminary data.</text>
</comment>
<proteinExistence type="predicted"/>
<dbReference type="EMBL" id="MFKO01000002">
    <property type="protein sequence ID" value="OGG41753.1"/>
    <property type="molecule type" value="Genomic_DNA"/>
</dbReference>
<accession>A0A1F6BY65</accession>
<dbReference type="Proteomes" id="UP000176322">
    <property type="component" value="Unassembled WGS sequence"/>
</dbReference>
<sequence length="318" mass="33692">MKNLLLGIIGSCAVVCITWYPATASAVISVQNESSRAVSVADEKKIQDATVNLYCRTKVGNKEVSSTGSGVLIDSRGIILTNAHVAQYFLLNGKDSKLTANCSVRTGSPAKTSYKAEVLYMPKSWLTENASKSTKEFSKSTGENDFAILYISDAEKGELPEQFPTLALGILVQLKKDDAATVAGYPAGSLKFNDVRNKLKFLSASTTITTTQSFQSGTVDLISLSPSKVASAGVSGGPVVSSSTVIGLATTMGTSKKKEGASLRAITVPYIDRVVRAETGLSLMSIYSTDLSNRAATTRAGLSAKMFTAIEKRLRATR</sequence>
<dbReference type="InterPro" id="IPR009003">
    <property type="entry name" value="Peptidase_S1_PA"/>
</dbReference>
<dbReference type="Pfam" id="PF13365">
    <property type="entry name" value="Trypsin_2"/>
    <property type="match status" value="1"/>
</dbReference>
<dbReference type="AlphaFoldDB" id="A0A1F6BY65"/>